<gene>
    <name evidence="2" type="ORF">TPAB3V08_LOCUS9546</name>
</gene>
<dbReference type="InterPro" id="IPR036179">
    <property type="entry name" value="Ig-like_dom_sf"/>
</dbReference>
<dbReference type="Gene3D" id="2.60.40.10">
    <property type="entry name" value="Immunoglobulins"/>
    <property type="match status" value="1"/>
</dbReference>
<dbReference type="InterPro" id="IPR007110">
    <property type="entry name" value="Ig-like_dom"/>
</dbReference>
<dbReference type="PROSITE" id="PS50092">
    <property type="entry name" value="TSP1"/>
    <property type="match status" value="1"/>
</dbReference>
<dbReference type="SUPFAM" id="SSF82895">
    <property type="entry name" value="TSP-1 type 1 repeat"/>
    <property type="match status" value="1"/>
</dbReference>
<dbReference type="InterPro" id="IPR013098">
    <property type="entry name" value="Ig_I-set"/>
</dbReference>
<feature type="non-terminal residue" evidence="2">
    <location>
        <position position="182"/>
    </location>
</feature>
<dbReference type="Pfam" id="PF19030">
    <property type="entry name" value="TSP1_ADAMTS"/>
    <property type="match status" value="1"/>
</dbReference>
<dbReference type="InterPro" id="IPR036383">
    <property type="entry name" value="TSP1_rpt_sf"/>
</dbReference>
<keyword evidence="3" id="KW-1185">Reference proteome</keyword>
<name>A0ABN7P627_TIMPD</name>
<dbReference type="InterPro" id="IPR013783">
    <property type="entry name" value="Ig-like_fold"/>
</dbReference>
<evidence type="ECO:0000259" key="1">
    <source>
        <dbReference type="PROSITE" id="PS50835"/>
    </source>
</evidence>
<protein>
    <recommendedName>
        <fullName evidence="1">Ig-like domain-containing protein</fullName>
    </recommendedName>
</protein>
<dbReference type="SUPFAM" id="SSF48726">
    <property type="entry name" value="Immunoglobulin"/>
    <property type="match status" value="1"/>
</dbReference>
<dbReference type="Gene3D" id="2.20.100.10">
    <property type="entry name" value="Thrombospondin type-1 (TSP1) repeat"/>
    <property type="match status" value="1"/>
</dbReference>
<reference evidence="2" key="1">
    <citation type="submission" date="2021-03" db="EMBL/GenBank/DDBJ databases">
        <authorList>
            <person name="Tran Van P."/>
        </authorList>
    </citation>
    <scope>NUCLEOTIDE SEQUENCE</scope>
</reference>
<comment type="caution">
    <text evidence="2">The sequence shown here is derived from an EMBL/GenBank/DDBJ whole genome shotgun (WGS) entry which is preliminary data.</text>
</comment>
<dbReference type="EMBL" id="CAJPIN010021146">
    <property type="protein sequence ID" value="CAG2062596.1"/>
    <property type="molecule type" value="Genomic_DNA"/>
</dbReference>
<dbReference type="PROSITE" id="PS50835">
    <property type="entry name" value="IG_LIKE"/>
    <property type="match status" value="1"/>
</dbReference>
<proteinExistence type="predicted"/>
<dbReference type="Proteomes" id="UP001153148">
    <property type="component" value="Unassembled WGS sequence"/>
</dbReference>
<accession>A0ABN7P627</accession>
<dbReference type="Pfam" id="PF07679">
    <property type="entry name" value="I-set"/>
    <property type="match status" value="1"/>
</dbReference>
<organism evidence="2 3">
    <name type="scientific">Timema podura</name>
    <name type="common">Walking stick</name>
    <dbReference type="NCBI Taxonomy" id="61482"/>
    <lineage>
        <taxon>Eukaryota</taxon>
        <taxon>Metazoa</taxon>
        <taxon>Ecdysozoa</taxon>
        <taxon>Arthropoda</taxon>
        <taxon>Hexapoda</taxon>
        <taxon>Insecta</taxon>
        <taxon>Pterygota</taxon>
        <taxon>Neoptera</taxon>
        <taxon>Polyneoptera</taxon>
        <taxon>Phasmatodea</taxon>
        <taxon>Timematodea</taxon>
        <taxon>Timematoidea</taxon>
        <taxon>Timematidae</taxon>
        <taxon>Timema</taxon>
    </lineage>
</organism>
<evidence type="ECO:0000313" key="3">
    <source>
        <dbReference type="Proteomes" id="UP001153148"/>
    </source>
</evidence>
<dbReference type="SMART" id="SM00408">
    <property type="entry name" value="IGc2"/>
    <property type="match status" value="1"/>
</dbReference>
<dbReference type="InterPro" id="IPR003598">
    <property type="entry name" value="Ig_sub2"/>
</dbReference>
<evidence type="ECO:0000313" key="2">
    <source>
        <dbReference type="EMBL" id="CAG2062596.1"/>
    </source>
</evidence>
<sequence>QCSKTCGGGVKTRLVECKQVMAQNHVVQRPASKCPSTKPPDKKPCNTKSCVLESERPHIAASNTSYVQQNPSKKKVTLKIGGQAVVFWGTQIKIKCPVKRFNRTKIQWAKDHNYISNSKKYKISKKGALRIQDVTHRDSGIYTCVAGLSTANLMLSVKPRPGEFLSSEEIERQNTNRVPEHA</sequence>
<dbReference type="InterPro" id="IPR000884">
    <property type="entry name" value="TSP1_rpt"/>
</dbReference>
<feature type="domain" description="Ig-like" evidence="1">
    <location>
        <begin position="71"/>
        <end position="156"/>
    </location>
</feature>
<dbReference type="InterPro" id="IPR003599">
    <property type="entry name" value="Ig_sub"/>
</dbReference>
<feature type="non-terminal residue" evidence="2">
    <location>
        <position position="1"/>
    </location>
</feature>
<dbReference type="SMART" id="SM00409">
    <property type="entry name" value="IG"/>
    <property type="match status" value="1"/>
</dbReference>